<organism evidence="1 2">
    <name type="scientific">Photobacterium sanctipauli</name>
    <dbReference type="NCBI Taxonomy" id="1342794"/>
    <lineage>
        <taxon>Bacteria</taxon>
        <taxon>Pseudomonadati</taxon>
        <taxon>Pseudomonadota</taxon>
        <taxon>Gammaproteobacteria</taxon>
        <taxon>Vibrionales</taxon>
        <taxon>Vibrionaceae</taxon>
        <taxon>Photobacterium</taxon>
    </lineage>
</organism>
<dbReference type="EMBL" id="PYMA01000002">
    <property type="protein sequence ID" value="PSW21392.1"/>
    <property type="molecule type" value="Genomic_DNA"/>
</dbReference>
<protein>
    <recommendedName>
        <fullName evidence="3">Twin-arginine translocation pathway signal</fullName>
    </recommendedName>
</protein>
<dbReference type="AlphaFoldDB" id="A0A2T3NYS9"/>
<gene>
    <name evidence="1" type="ORF">C9I98_05505</name>
</gene>
<dbReference type="InterPro" id="IPR053855">
    <property type="entry name" value="DUF6931"/>
</dbReference>
<reference evidence="1 2" key="1">
    <citation type="submission" date="2018-01" db="EMBL/GenBank/DDBJ databases">
        <title>Whole genome sequencing of Histamine producing bacteria.</title>
        <authorList>
            <person name="Butler K."/>
        </authorList>
    </citation>
    <scope>NUCLEOTIDE SEQUENCE [LARGE SCALE GENOMIC DNA]</scope>
    <source>
        <strain evidence="1 2">DSM 100436</strain>
    </source>
</reference>
<evidence type="ECO:0000313" key="2">
    <source>
        <dbReference type="Proteomes" id="UP000241771"/>
    </source>
</evidence>
<evidence type="ECO:0008006" key="3">
    <source>
        <dbReference type="Google" id="ProtNLM"/>
    </source>
</evidence>
<sequence length="200" mass="21976">MMKKIPYNSAAPILAHCDFSPEVMASINPDAAPLALVNQLKEEGYFIELANFYAHALPMREAIWWCIQALKLRQQAWTAIEAQLIEACTLWVREPNERARREIEQQLASLADDRAPKWLGLAVFWSGTGSIAPADNPVVMPVEHLYAKAVAGAVNTAAVLPEWQGHKPFYQAVFKAAFDIANGGKGSAEQGEASCQALQD</sequence>
<dbReference type="RefSeq" id="WP_036828440.1">
    <property type="nucleotide sequence ID" value="NZ_JGVO01001002.1"/>
</dbReference>
<dbReference type="OrthoDB" id="5572566at2"/>
<accession>A0A2T3NYS9</accession>
<dbReference type="Pfam" id="PF22011">
    <property type="entry name" value="DUF6931"/>
    <property type="match status" value="1"/>
</dbReference>
<keyword evidence="2" id="KW-1185">Reference proteome</keyword>
<name>A0A2T3NYS9_9GAMM</name>
<dbReference type="Proteomes" id="UP000241771">
    <property type="component" value="Unassembled WGS sequence"/>
</dbReference>
<comment type="caution">
    <text evidence="1">The sequence shown here is derived from an EMBL/GenBank/DDBJ whole genome shotgun (WGS) entry which is preliminary data.</text>
</comment>
<proteinExistence type="predicted"/>
<evidence type="ECO:0000313" key="1">
    <source>
        <dbReference type="EMBL" id="PSW21392.1"/>
    </source>
</evidence>